<reference evidence="1 2" key="1">
    <citation type="journal article" date="2021" name="Elife">
        <title>Chloroplast acquisition without the gene transfer in kleptoplastic sea slugs, Plakobranchus ocellatus.</title>
        <authorList>
            <person name="Maeda T."/>
            <person name="Takahashi S."/>
            <person name="Yoshida T."/>
            <person name="Shimamura S."/>
            <person name="Takaki Y."/>
            <person name="Nagai Y."/>
            <person name="Toyoda A."/>
            <person name="Suzuki Y."/>
            <person name="Arimoto A."/>
            <person name="Ishii H."/>
            <person name="Satoh N."/>
            <person name="Nishiyama T."/>
            <person name="Hasebe M."/>
            <person name="Maruyama T."/>
            <person name="Minagawa J."/>
            <person name="Obokata J."/>
            <person name="Shigenobu S."/>
        </authorList>
    </citation>
    <scope>NUCLEOTIDE SEQUENCE [LARGE SCALE GENOMIC DNA]</scope>
</reference>
<name>A0AAV4DNG0_9GAST</name>
<organism evidence="1 2">
    <name type="scientific">Plakobranchus ocellatus</name>
    <dbReference type="NCBI Taxonomy" id="259542"/>
    <lineage>
        <taxon>Eukaryota</taxon>
        <taxon>Metazoa</taxon>
        <taxon>Spiralia</taxon>
        <taxon>Lophotrochozoa</taxon>
        <taxon>Mollusca</taxon>
        <taxon>Gastropoda</taxon>
        <taxon>Heterobranchia</taxon>
        <taxon>Euthyneura</taxon>
        <taxon>Panpulmonata</taxon>
        <taxon>Sacoglossa</taxon>
        <taxon>Placobranchoidea</taxon>
        <taxon>Plakobranchidae</taxon>
        <taxon>Plakobranchus</taxon>
    </lineage>
</organism>
<sequence length="87" mass="9949">MDKHTDCQKHIYAHDTSRWVRVLKRVLITLQNFRVPRLSLPVMSWPTDHHPTILLLLLPVPNPRFQADVTSRRGSVSVWSGGPVSAN</sequence>
<dbReference type="Proteomes" id="UP000735302">
    <property type="component" value="Unassembled WGS sequence"/>
</dbReference>
<evidence type="ECO:0000313" key="2">
    <source>
        <dbReference type="Proteomes" id="UP000735302"/>
    </source>
</evidence>
<gene>
    <name evidence="1" type="ORF">PoB_007207500</name>
</gene>
<comment type="caution">
    <text evidence="1">The sequence shown here is derived from an EMBL/GenBank/DDBJ whole genome shotgun (WGS) entry which is preliminary data.</text>
</comment>
<evidence type="ECO:0000313" key="1">
    <source>
        <dbReference type="EMBL" id="GFO45570.1"/>
    </source>
</evidence>
<keyword evidence="2" id="KW-1185">Reference proteome</keyword>
<proteinExistence type="predicted"/>
<dbReference type="EMBL" id="BLXT01008064">
    <property type="protein sequence ID" value="GFO45570.1"/>
    <property type="molecule type" value="Genomic_DNA"/>
</dbReference>
<accession>A0AAV4DNG0</accession>
<dbReference type="AlphaFoldDB" id="A0AAV4DNG0"/>
<protein>
    <submittedName>
        <fullName evidence="1">Uncharacterized protein</fullName>
    </submittedName>
</protein>